<dbReference type="SUPFAM" id="SSF53850">
    <property type="entry name" value="Periplasmic binding protein-like II"/>
    <property type="match status" value="1"/>
</dbReference>
<organism evidence="6 7">
    <name type="scientific">Agrococcus carbonis</name>
    <dbReference type="NCBI Taxonomy" id="684552"/>
    <lineage>
        <taxon>Bacteria</taxon>
        <taxon>Bacillati</taxon>
        <taxon>Actinomycetota</taxon>
        <taxon>Actinomycetes</taxon>
        <taxon>Micrococcales</taxon>
        <taxon>Microbacteriaceae</taxon>
        <taxon>Agrococcus</taxon>
    </lineage>
</organism>
<dbReference type="EMBL" id="LT629734">
    <property type="protein sequence ID" value="SDR84636.1"/>
    <property type="molecule type" value="Genomic_DNA"/>
</dbReference>
<proteinExistence type="inferred from homology"/>
<dbReference type="Gene3D" id="1.10.10.10">
    <property type="entry name" value="Winged helix-like DNA-binding domain superfamily/Winged helix DNA-binding domain"/>
    <property type="match status" value="1"/>
</dbReference>
<dbReference type="PROSITE" id="PS50931">
    <property type="entry name" value="HTH_LYSR"/>
    <property type="match status" value="1"/>
</dbReference>
<dbReference type="InterPro" id="IPR036390">
    <property type="entry name" value="WH_DNA-bd_sf"/>
</dbReference>
<dbReference type="InterPro" id="IPR000847">
    <property type="entry name" value="LysR_HTH_N"/>
</dbReference>
<comment type="similarity">
    <text evidence="1">Belongs to the LysR transcriptional regulatory family.</text>
</comment>
<evidence type="ECO:0000256" key="3">
    <source>
        <dbReference type="ARBA" id="ARBA00023125"/>
    </source>
</evidence>
<keyword evidence="2" id="KW-0805">Transcription regulation</keyword>
<accession>A0A1H1MD44</accession>
<evidence type="ECO:0000256" key="4">
    <source>
        <dbReference type="ARBA" id="ARBA00023163"/>
    </source>
</evidence>
<dbReference type="AlphaFoldDB" id="A0A1H1MD44"/>
<reference evidence="7" key="1">
    <citation type="submission" date="2016-10" db="EMBL/GenBank/DDBJ databases">
        <authorList>
            <person name="Varghese N."/>
            <person name="Submissions S."/>
        </authorList>
    </citation>
    <scope>NUCLEOTIDE SEQUENCE [LARGE SCALE GENOMIC DNA]</scope>
    <source>
        <strain evidence="7">DSM 22965</strain>
    </source>
</reference>
<evidence type="ECO:0000256" key="2">
    <source>
        <dbReference type="ARBA" id="ARBA00023015"/>
    </source>
</evidence>
<dbReference type="InterPro" id="IPR005119">
    <property type="entry name" value="LysR_subst-bd"/>
</dbReference>
<keyword evidence="3" id="KW-0238">DNA-binding</keyword>
<protein>
    <submittedName>
        <fullName evidence="6">LysR family transcriptional regulator, mexEF-oprN operon transcriptional activator</fullName>
    </submittedName>
</protein>
<sequence>MGTMNTVDLRRVDLNLLVVFQVLCQERHVTRTAVKLNLSQSAVSAALARLRRLFDDPLFVRERSSMVPTSKALAISSRVGPTLASLVDLIFEDVAFDPHRSQHVFHLAMSDDLEMVLGPWLVRERLAQGWAVDFAIHQTSSARWRQALEDRRIDTVVCLSPAERAASFQSESLFSGGYLCLFDADALGVRTISRQQYLEGHHVRVAFDLQRGWVDERLASLGHARKALCTISHFAGLAPLLRSVPAVATIPEHAARALAATTGLATSPVPIETPRFSISAIWGTRTDTAPESVWLRDNLKRFAASM</sequence>
<dbReference type="Proteomes" id="UP000199649">
    <property type="component" value="Chromosome I"/>
</dbReference>
<dbReference type="STRING" id="684552.SAMN04489719_0939"/>
<dbReference type="InterPro" id="IPR050389">
    <property type="entry name" value="LysR-type_TF"/>
</dbReference>
<keyword evidence="4" id="KW-0804">Transcription</keyword>
<dbReference type="InterPro" id="IPR036388">
    <property type="entry name" value="WH-like_DNA-bd_sf"/>
</dbReference>
<dbReference type="Pfam" id="PF03466">
    <property type="entry name" value="LysR_substrate"/>
    <property type="match status" value="1"/>
</dbReference>
<evidence type="ECO:0000313" key="7">
    <source>
        <dbReference type="Proteomes" id="UP000199649"/>
    </source>
</evidence>
<gene>
    <name evidence="6" type="ORF">SAMN04489719_0939</name>
</gene>
<dbReference type="Gene3D" id="3.40.190.10">
    <property type="entry name" value="Periplasmic binding protein-like II"/>
    <property type="match status" value="2"/>
</dbReference>
<dbReference type="GO" id="GO:0003700">
    <property type="term" value="F:DNA-binding transcription factor activity"/>
    <property type="evidence" value="ECO:0007669"/>
    <property type="project" value="InterPro"/>
</dbReference>
<dbReference type="PRINTS" id="PR00039">
    <property type="entry name" value="HTHLYSR"/>
</dbReference>
<dbReference type="GO" id="GO:0003677">
    <property type="term" value="F:DNA binding"/>
    <property type="evidence" value="ECO:0007669"/>
    <property type="project" value="UniProtKB-KW"/>
</dbReference>
<evidence type="ECO:0000313" key="6">
    <source>
        <dbReference type="EMBL" id="SDR84636.1"/>
    </source>
</evidence>
<dbReference type="PANTHER" id="PTHR30118">
    <property type="entry name" value="HTH-TYPE TRANSCRIPTIONAL REGULATOR LEUO-RELATED"/>
    <property type="match status" value="1"/>
</dbReference>
<dbReference type="Pfam" id="PF00126">
    <property type="entry name" value="HTH_1"/>
    <property type="match status" value="1"/>
</dbReference>
<evidence type="ECO:0000256" key="1">
    <source>
        <dbReference type="ARBA" id="ARBA00009437"/>
    </source>
</evidence>
<dbReference type="OrthoDB" id="8717159at2"/>
<dbReference type="PANTHER" id="PTHR30118:SF15">
    <property type="entry name" value="TRANSCRIPTIONAL REGULATORY PROTEIN"/>
    <property type="match status" value="1"/>
</dbReference>
<evidence type="ECO:0000259" key="5">
    <source>
        <dbReference type="PROSITE" id="PS50931"/>
    </source>
</evidence>
<feature type="domain" description="HTH lysR-type" evidence="5">
    <location>
        <begin position="12"/>
        <end position="69"/>
    </location>
</feature>
<name>A0A1H1MD44_9MICO</name>
<dbReference type="SUPFAM" id="SSF46785">
    <property type="entry name" value="Winged helix' DNA-binding domain"/>
    <property type="match status" value="1"/>
</dbReference>
<keyword evidence="7" id="KW-1185">Reference proteome</keyword>